<feature type="compositionally biased region" description="Acidic residues" evidence="1">
    <location>
        <begin position="334"/>
        <end position="343"/>
    </location>
</feature>
<protein>
    <submittedName>
        <fullName evidence="2">Uncharacterized protein</fullName>
    </submittedName>
</protein>
<dbReference type="RefSeq" id="WP_172431991.1">
    <property type="nucleotide sequence ID" value="NZ_OBDZ01000034.1"/>
</dbReference>
<feature type="compositionally biased region" description="Polar residues" evidence="1">
    <location>
        <begin position="299"/>
        <end position="311"/>
    </location>
</feature>
<sequence>MPKIDKLKRAIIKEELVVAIEYRLNDKGISTRDSYKLAILLNQALYWTERVGQEKYQRFLIEESRREVDDIAELKGGWIYKNAEEWAEDCLLGVSSQTVRRWFEKLIKIGYILERNNPKVKFDHTVQYRLNLVKLIEDLNKLGYKLEGYKTASLLNLQNGESRVQNGNSKVHNGASNLQSGGTIPEITTESTTDNATQHKEQEGKIESQPNHAVEEVQHYILSQTKRVNLGKEYLIIEDLKQYSTAVIKKACDLAVTAQESRGNYRQGDAKNGVDISSYKFIRCFITEAQELLTQNLGGANSGSNISNTPKEFTEGGQYKSEQGEEGANNSEIQEVEISIEDL</sequence>
<accession>A0A285I9F7</accession>
<evidence type="ECO:0000313" key="2">
    <source>
        <dbReference type="EMBL" id="SNY44533.1"/>
    </source>
</evidence>
<keyword evidence="3" id="KW-1185">Reference proteome</keyword>
<gene>
    <name evidence="2" type="ORF">SAMN06265827_13446</name>
</gene>
<proteinExistence type="predicted"/>
<dbReference type="AlphaFoldDB" id="A0A285I9F7"/>
<dbReference type="EMBL" id="OBDZ01000034">
    <property type="protein sequence ID" value="SNY44533.1"/>
    <property type="molecule type" value="Genomic_DNA"/>
</dbReference>
<feature type="region of interest" description="Disordered" evidence="1">
    <location>
        <begin position="174"/>
        <end position="196"/>
    </location>
</feature>
<name>A0A285I9F7_9FIRM</name>
<dbReference type="Proteomes" id="UP000219573">
    <property type="component" value="Unassembled WGS sequence"/>
</dbReference>
<feature type="region of interest" description="Disordered" evidence="1">
    <location>
        <begin position="299"/>
        <end position="343"/>
    </location>
</feature>
<evidence type="ECO:0000256" key="1">
    <source>
        <dbReference type="SAM" id="MobiDB-lite"/>
    </source>
</evidence>
<reference evidence="3" key="1">
    <citation type="submission" date="2017-09" db="EMBL/GenBank/DDBJ databases">
        <authorList>
            <person name="Varghese N."/>
            <person name="Submissions S."/>
        </authorList>
    </citation>
    <scope>NUCLEOTIDE SEQUENCE [LARGE SCALE GENOMIC DNA]</scope>
    <source>
        <strain evidence="3">MSL47</strain>
    </source>
</reference>
<organism evidence="2 3">
    <name type="scientific">Orenia metallireducens</name>
    <dbReference type="NCBI Taxonomy" id="1413210"/>
    <lineage>
        <taxon>Bacteria</taxon>
        <taxon>Bacillati</taxon>
        <taxon>Bacillota</taxon>
        <taxon>Clostridia</taxon>
        <taxon>Halanaerobiales</taxon>
        <taxon>Halobacteroidaceae</taxon>
        <taxon>Orenia</taxon>
    </lineage>
</organism>
<evidence type="ECO:0000313" key="3">
    <source>
        <dbReference type="Proteomes" id="UP000219573"/>
    </source>
</evidence>